<organism evidence="2 3">
    <name type="scientific">Phaeomoniella chlamydospora</name>
    <name type="common">Phaeoacremonium chlamydosporum</name>
    <dbReference type="NCBI Taxonomy" id="158046"/>
    <lineage>
        <taxon>Eukaryota</taxon>
        <taxon>Fungi</taxon>
        <taxon>Dikarya</taxon>
        <taxon>Ascomycota</taxon>
        <taxon>Pezizomycotina</taxon>
        <taxon>Eurotiomycetes</taxon>
        <taxon>Chaetothyriomycetidae</taxon>
        <taxon>Phaeomoniellales</taxon>
        <taxon>Phaeomoniellaceae</taxon>
        <taxon>Phaeomoniella</taxon>
    </lineage>
</organism>
<feature type="compositionally biased region" description="Low complexity" evidence="1">
    <location>
        <begin position="1"/>
        <end position="27"/>
    </location>
</feature>
<protein>
    <submittedName>
        <fullName evidence="2">Uncharacterized protein</fullName>
    </submittedName>
</protein>
<feature type="compositionally biased region" description="Polar residues" evidence="1">
    <location>
        <begin position="28"/>
        <end position="44"/>
    </location>
</feature>
<feature type="compositionally biased region" description="Polar residues" evidence="1">
    <location>
        <begin position="135"/>
        <end position="150"/>
    </location>
</feature>
<comment type="caution">
    <text evidence="2">The sequence shown here is derived from an EMBL/GenBank/DDBJ whole genome shotgun (WGS) entry which is preliminary data.</text>
</comment>
<evidence type="ECO:0000256" key="1">
    <source>
        <dbReference type="SAM" id="MobiDB-lite"/>
    </source>
</evidence>
<reference evidence="2 3" key="2">
    <citation type="submission" date="2015-05" db="EMBL/GenBank/DDBJ databases">
        <authorList>
            <person name="Morales-Cruz A."/>
            <person name="Amrine K.C."/>
            <person name="Cantu D."/>
        </authorList>
    </citation>
    <scope>NUCLEOTIDE SEQUENCE [LARGE SCALE GENOMIC DNA]</scope>
    <source>
        <strain evidence="2">UCRPC4</strain>
    </source>
</reference>
<accession>A0A0G2EYS1</accession>
<feature type="compositionally biased region" description="Polar residues" evidence="1">
    <location>
        <begin position="168"/>
        <end position="183"/>
    </location>
</feature>
<proteinExistence type="predicted"/>
<reference evidence="2 3" key="1">
    <citation type="submission" date="2015-05" db="EMBL/GenBank/DDBJ databases">
        <title>Distinctive expansion of gene families associated with plant cell wall degradation and secondary metabolism in the genomes of grapevine trunk pathogens.</title>
        <authorList>
            <person name="Lawrence D.P."/>
            <person name="Travadon R."/>
            <person name="Rolshausen P.E."/>
            <person name="Baumgartner K."/>
        </authorList>
    </citation>
    <scope>NUCLEOTIDE SEQUENCE [LARGE SCALE GENOMIC DNA]</scope>
    <source>
        <strain evidence="2">UCRPC4</strain>
    </source>
</reference>
<feature type="compositionally biased region" description="Basic and acidic residues" evidence="1">
    <location>
        <begin position="184"/>
        <end position="193"/>
    </location>
</feature>
<name>A0A0G2EYS1_PHACM</name>
<evidence type="ECO:0000313" key="3">
    <source>
        <dbReference type="Proteomes" id="UP000053317"/>
    </source>
</evidence>
<keyword evidence="3" id="KW-1185">Reference proteome</keyword>
<dbReference type="EMBL" id="LCWF01000027">
    <property type="protein sequence ID" value="KKY27221.1"/>
    <property type="molecule type" value="Genomic_DNA"/>
</dbReference>
<feature type="region of interest" description="Disordered" evidence="1">
    <location>
        <begin position="135"/>
        <end position="193"/>
    </location>
</feature>
<dbReference type="AlphaFoldDB" id="A0A0G2EYS1"/>
<dbReference type="Gene3D" id="1.20.890.10">
    <property type="entry name" value="cAMP-dependent protein kinase regulatory subunit, dimerization-anchoring domain"/>
    <property type="match status" value="1"/>
</dbReference>
<dbReference type="OrthoDB" id="4159978at2759"/>
<gene>
    <name evidence="2" type="ORF">UCRPC4_g01204</name>
</gene>
<dbReference type="Proteomes" id="UP000053317">
    <property type="component" value="Unassembled WGS sequence"/>
</dbReference>
<evidence type="ECO:0000313" key="2">
    <source>
        <dbReference type="EMBL" id="KKY27221.1"/>
    </source>
</evidence>
<sequence>MEASPAPAFAASSAAADARQSRASSEATNVGSQNTINRNNSMANPSGLGAGAPVRNFLNTSVAGWVKRAMLAVWDAKPQYPLTWVGEYLISCDIKYNNAPATDAQKHFLYHPNGITSPAEEAANEASAQAPVNTTATNGHVSDATSNAAQDISDPATTEVDIKDENPDPTTEQPESKVNGTSGNEDHEMGDAE</sequence>
<feature type="region of interest" description="Disordered" evidence="1">
    <location>
        <begin position="1"/>
        <end position="44"/>
    </location>
</feature>